<protein>
    <submittedName>
        <fullName evidence="6">Membrane protein</fullName>
    </submittedName>
</protein>
<dbReference type="InterPro" id="IPR001129">
    <property type="entry name" value="Membr-assoc_MAPEG"/>
</dbReference>
<keyword evidence="3 5" id="KW-1133">Transmembrane helix</keyword>
<dbReference type="eggNOG" id="COG5331">
    <property type="taxonomic scope" value="Bacteria"/>
</dbReference>
<dbReference type="AlphaFoldDB" id="A0A0A0MC87"/>
<dbReference type="Proteomes" id="UP000030003">
    <property type="component" value="Unassembled WGS sequence"/>
</dbReference>
<evidence type="ECO:0000256" key="3">
    <source>
        <dbReference type="ARBA" id="ARBA00022989"/>
    </source>
</evidence>
<evidence type="ECO:0000256" key="2">
    <source>
        <dbReference type="ARBA" id="ARBA00022692"/>
    </source>
</evidence>
<evidence type="ECO:0000256" key="1">
    <source>
        <dbReference type="ARBA" id="ARBA00004370"/>
    </source>
</evidence>
<keyword evidence="4 5" id="KW-0472">Membrane</keyword>
<keyword evidence="7" id="KW-1185">Reference proteome</keyword>
<comment type="caution">
    <text evidence="6">The sequence shown here is derived from an EMBL/GenBank/DDBJ whole genome shotgun (WGS) entry which is preliminary data.</text>
</comment>
<dbReference type="Pfam" id="PF01124">
    <property type="entry name" value="MAPEG"/>
    <property type="match status" value="1"/>
</dbReference>
<feature type="transmembrane region" description="Helical" evidence="5">
    <location>
        <begin position="118"/>
        <end position="139"/>
    </location>
</feature>
<reference evidence="6 7" key="1">
    <citation type="submission" date="2013-08" db="EMBL/GenBank/DDBJ databases">
        <title>Genomic analysis of Lysobacter defluvii.</title>
        <authorList>
            <person name="Wang Q."/>
            <person name="Wang G."/>
        </authorList>
    </citation>
    <scope>NUCLEOTIDE SEQUENCE [LARGE SCALE GENOMIC DNA]</scope>
    <source>
        <strain evidence="6 7">IMMIB APB-9</strain>
    </source>
</reference>
<dbReference type="GO" id="GO:0016020">
    <property type="term" value="C:membrane"/>
    <property type="evidence" value="ECO:0007669"/>
    <property type="project" value="UniProtKB-SubCell"/>
</dbReference>
<proteinExistence type="predicted"/>
<feature type="transmembrane region" description="Helical" evidence="5">
    <location>
        <begin position="62"/>
        <end position="81"/>
    </location>
</feature>
<dbReference type="InterPro" id="IPR023352">
    <property type="entry name" value="MAPEG-like_dom_sf"/>
</dbReference>
<name>A0A0A0MC87_9GAMM</name>
<evidence type="ECO:0000313" key="7">
    <source>
        <dbReference type="Proteomes" id="UP000030003"/>
    </source>
</evidence>
<dbReference type="STRING" id="1385515.GCA_000423325_01214"/>
<dbReference type="Gene3D" id="1.20.120.550">
    <property type="entry name" value="Membrane associated eicosanoid/glutathione metabolism-like domain"/>
    <property type="match status" value="1"/>
</dbReference>
<evidence type="ECO:0000313" key="6">
    <source>
        <dbReference type="EMBL" id="KGO99891.1"/>
    </source>
</evidence>
<comment type="subcellular location">
    <subcellularLocation>
        <location evidence="1">Membrane</location>
    </subcellularLocation>
</comment>
<dbReference type="RefSeq" id="WP_052106466.1">
    <property type="nucleotide sequence ID" value="NZ_AUHT01000006.1"/>
</dbReference>
<keyword evidence="2 5" id="KW-0812">Transmembrane</keyword>
<organism evidence="6 7">
    <name type="scientific">Lysobacter defluvii IMMIB APB-9 = DSM 18482</name>
    <dbReference type="NCBI Taxonomy" id="1385515"/>
    <lineage>
        <taxon>Bacteria</taxon>
        <taxon>Pseudomonadati</taxon>
        <taxon>Pseudomonadota</taxon>
        <taxon>Gammaproteobacteria</taxon>
        <taxon>Lysobacterales</taxon>
        <taxon>Lysobacteraceae</taxon>
        <taxon>Novilysobacter</taxon>
    </lineage>
</organism>
<evidence type="ECO:0000256" key="5">
    <source>
        <dbReference type="SAM" id="Phobius"/>
    </source>
</evidence>
<accession>A0A0A0MC87</accession>
<gene>
    <name evidence="6" type="ORF">N791_00275</name>
</gene>
<dbReference type="OrthoDB" id="5573101at2"/>
<feature type="transmembrane region" description="Helical" evidence="5">
    <location>
        <begin position="6"/>
        <end position="27"/>
    </location>
</feature>
<evidence type="ECO:0000256" key="4">
    <source>
        <dbReference type="ARBA" id="ARBA00023136"/>
    </source>
</evidence>
<dbReference type="EMBL" id="AVBH01000001">
    <property type="protein sequence ID" value="KGO99891.1"/>
    <property type="molecule type" value="Genomic_DNA"/>
</dbReference>
<sequence>MTAQQHLFAACAALALLTFVVGIRLFVVRVQEMRARRIHPQSVALTAQRSQKLEDARASDNYNHLFELPVLFYVLCLAALATGHIPAWLPVLAWAFVGLRILHSAIQCTYNKVMHRFPVFLMGFFLLGGMWVAYAVSFLTA</sequence>
<dbReference type="SUPFAM" id="SSF161084">
    <property type="entry name" value="MAPEG domain-like"/>
    <property type="match status" value="1"/>
</dbReference>
<feature type="transmembrane region" description="Helical" evidence="5">
    <location>
        <begin position="87"/>
        <end position="106"/>
    </location>
</feature>